<keyword evidence="2" id="KW-1133">Transmembrane helix</keyword>
<dbReference type="OrthoDB" id="3260408at2759"/>
<evidence type="ECO:0000256" key="2">
    <source>
        <dbReference type="SAM" id="Phobius"/>
    </source>
</evidence>
<reference evidence="3 4" key="1">
    <citation type="journal article" date="2018" name="Mol. Biol. Evol.">
        <title>Broad Genomic Sampling Reveals a Smut Pathogenic Ancestry of the Fungal Clade Ustilaginomycotina.</title>
        <authorList>
            <person name="Kijpornyongpan T."/>
            <person name="Mondo S.J."/>
            <person name="Barry K."/>
            <person name="Sandor L."/>
            <person name="Lee J."/>
            <person name="Lipzen A."/>
            <person name="Pangilinan J."/>
            <person name="LaButti K."/>
            <person name="Hainaut M."/>
            <person name="Henrissat B."/>
            <person name="Grigoriev I.V."/>
            <person name="Spatafora J.W."/>
            <person name="Aime M.C."/>
        </authorList>
    </citation>
    <scope>NUCLEOTIDE SEQUENCE [LARGE SCALE GENOMIC DNA]</scope>
    <source>
        <strain evidence="3 4">MCA 5214</strain>
    </source>
</reference>
<feature type="compositionally biased region" description="Low complexity" evidence="1">
    <location>
        <begin position="361"/>
        <end position="374"/>
    </location>
</feature>
<feature type="compositionally biased region" description="Basic residues" evidence="1">
    <location>
        <begin position="55"/>
        <end position="64"/>
    </location>
</feature>
<evidence type="ECO:0000256" key="1">
    <source>
        <dbReference type="SAM" id="MobiDB-lite"/>
    </source>
</evidence>
<gene>
    <name evidence="3" type="ORF">BDZ90DRAFT_98156</name>
</gene>
<keyword evidence="2" id="KW-0812">Transmembrane</keyword>
<proteinExistence type="predicted"/>
<feature type="transmembrane region" description="Helical" evidence="2">
    <location>
        <begin position="69"/>
        <end position="91"/>
    </location>
</feature>
<evidence type="ECO:0000313" key="3">
    <source>
        <dbReference type="EMBL" id="PWN24852.1"/>
    </source>
</evidence>
<feature type="compositionally biased region" description="Basic and acidic residues" evidence="1">
    <location>
        <begin position="307"/>
        <end position="331"/>
    </location>
</feature>
<dbReference type="STRING" id="1569628.A0A316UHV7"/>
<feature type="region of interest" description="Disordered" evidence="1">
    <location>
        <begin position="305"/>
        <end position="339"/>
    </location>
</feature>
<dbReference type="AlphaFoldDB" id="A0A316UHV7"/>
<keyword evidence="4" id="KW-1185">Reference proteome</keyword>
<evidence type="ECO:0000313" key="4">
    <source>
        <dbReference type="Proteomes" id="UP000245884"/>
    </source>
</evidence>
<accession>A0A316UHV7</accession>
<protein>
    <submittedName>
        <fullName evidence="3">Uncharacterized protein</fullName>
    </submittedName>
</protein>
<keyword evidence="2" id="KW-0472">Membrane</keyword>
<dbReference type="GeneID" id="37031811"/>
<feature type="region of interest" description="Disordered" evidence="1">
    <location>
        <begin position="355"/>
        <end position="374"/>
    </location>
</feature>
<dbReference type="Proteomes" id="UP000245884">
    <property type="component" value="Unassembled WGS sequence"/>
</dbReference>
<feature type="compositionally biased region" description="Low complexity" evidence="1">
    <location>
        <begin position="7"/>
        <end position="24"/>
    </location>
</feature>
<dbReference type="RefSeq" id="XP_025359464.1">
    <property type="nucleotide sequence ID" value="XM_025509988.1"/>
</dbReference>
<dbReference type="EMBL" id="KZ819679">
    <property type="protein sequence ID" value="PWN24852.1"/>
    <property type="molecule type" value="Genomic_DNA"/>
</dbReference>
<sequence>MAPKTTPSRVGGVGSVPPSGNPNNKAPGVVATPSVIRFDDDDTKAKRGTVAAKSSKSKQQRKQGRSGGFSSYLFSLALRLSALYMLVGALWTCPSQPLRFDYNPRDSRSHCRALAQGKVQLQPIVAPYIASAQARVQPHVQPYVDVATPYAKAAWKTSKPYYRYAAKQGRWAYNKHVEPRRKVADKKVRNWVQPRWAATRQVVDEWTQPAYKQAVPLMRIYRHDVHPHLERGYAQSLALGSATYGAYVTHGHPLVVSSARHSHSFYVNHVDPAVRRAYALYIRPQMDKLLAKAFGHRASKAGSEAVKAAKGEAKQVRQEAKQVEREKKEQAKASAIRAQEDPSLADRINKVADHVTGGPLAAPDPAASAASDASRAVEAQSTKEQLEAWEAGLAQLIEKEYTLVTARFGELRTRFAEGLPERFEVLTEDVELEVEGIFARLTKALNKVKGGGHEEAGRAALEKQRNKLQRSRGKALKELDGFYSQLQTEQWEAQRASVEQVERYIAEAQRAYLGLLKGAKFDQTRQDWSEWDDGLSVRSKLFDEELSKVRKGSTKLGAGILGIDAGQEGDVQREVVRLRKQVGSLYDTASAELDQFAKEQLAAIKGEEPVGANPVSIISSKASTAAASWSSVASAATDDAPSSASSLLSSSSSSPDIADQAAGFTEAVKTGLNDFASAASSTGSSLAREASKSAGLKPTPESAAEYMEAAAGLVGEAMPAVAFVGAEEAASSASSALRHATRSAASLAGAEVTAERVEDYVASAQSVLDKVGKGVGEGAQSVYEAMGGESLAEQVHAATRSASSLAGGKPTPESAGEYVEAAGDYLNSAASSGSSVASQVYEAMGADNLGDQLHHATRSAASVLGAKPTPETASEYVEAAGDVLESAGSSASSVASQVYEAAGAESLGEQLHHATRSAASLAGAKPTPETLAEYAEAAADLVSEGTASFGSVASLVVEEASSVAHQASRSVVSAAGGTPEAEGFVESVESVVNKAAGGRVEL</sequence>
<name>A0A316UHV7_9BASI</name>
<feature type="region of interest" description="Disordered" evidence="1">
    <location>
        <begin position="1"/>
        <end position="66"/>
    </location>
</feature>
<organism evidence="3 4">
    <name type="scientific">Jaminaea rosea</name>
    <dbReference type="NCBI Taxonomy" id="1569628"/>
    <lineage>
        <taxon>Eukaryota</taxon>
        <taxon>Fungi</taxon>
        <taxon>Dikarya</taxon>
        <taxon>Basidiomycota</taxon>
        <taxon>Ustilaginomycotina</taxon>
        <taxon>Exobasidiomycetes</taxon>
        <taxon>Microstromatales</taxon>
        <taxon>Microstromatales incertae sedis</taxon>
        <taxon>Jaminaea</taxon>
    </lineage>
</organism>